<organism evidence="2 3">
    <name type="scientific">Portunus trituberculatus</name>
    <name type="common">Swimming crab</name>
    <name type="synonym">Neptunus trituberculatus</name>
    <dbReference type="NCBI Taxonomy" id="210409"/>
    <lineage>
        <taxon>Eukaryota</taxon>
        <taxon>Metazoa</taxon>
        <taxon>Ecdysozoa</taxon>
        <taxon>Arthropoda</taxon>
        <taxon>Crustacea</taxon>
        <taxon>Multicrustacea</taxon>
        <taxon>Malacostraca</taxon>
        <taxon>Eumalacostraca</taxon>
        <taxon>Eucarida</taxon>
        <taxon>Decapoda</taxon>
        <taxon>Pleocyemata</taxon>
        <taxon>Brachyura</taxon>
        <taxon>Eubrachyura</taxon>
        <taxon>Portunoidea</taxon>
        <taxon>Portunidae</taxon>
        <taxon>Portuninae</taxon>
        <taxon>Portunus</taxon>
    </lineage>
</organism>
<name>A0A5B7CI11_PORTR</name>
<dbReference type="Proteomes" id="UP000324222">
    <property type="component" value="Unassembled WGS sequence"/>
</dbReference>
<sequence>MLTARSPAAREASGRGRSESQEGRGGGGEREGYWVSGAVVVVVVVRGWLRMVRAAAASGVDLTKAGGSGACAWLAHKTSAARLAQVAPARHPLPSTSHTTPQNPRYVKNPHTPPLPPLPKLSLCAAQQATLGAVPPPGVSASAGHLSVVSPWPPWDLNTSGGFVPVFPPHYLTRCRPASVAPHFSCHHCSPGTLAAPSHPVALKSCPALISRPLLCPDTSVTVAEITCAGFYCMCRRRRRDSPPDGYWHADKSIWSRRELCRPYSDPSPPKAPPRQDTIDRFHQHRSLHL</sequence>
<keyword evidence="3" id="KW-1185">Reference proteome</keyword>
<proteinExistence type="predicted"/>
<reference evidence="2 3" key="1">
    <citation type="submission" date="2019-05" db="EMBL/GenBank/DDBJ databases">
        <title>Another draft genome of Portunus trituberculatus and its Hox gene families provides insights of decapod evolution.</title>
        <authorList>
            <person name="Jeong J.-H."/>
            <person name="Song I."/>
            <person name="Kim S."/>
            <person name="Choi T."/>
            <person name="Kim D."/>
            <person name="Ryu S."/>
            <person name="Kim W."/>
        </authorList>
    </citation>
    <scope>NUCLEOTIDE SEQUENCE [LARGE SCALE GENOMIC DNA]</scope>
    <source>
        <tissue evidence="2">Muscle</tissue>
    </source>
</reference>
<comment type="caution">
    <text evidence="2">The sequence shown here is derived from an EMBL/GenBank/DDBJ whole genome shotgun (WGS) entry which is preliminary data.</text>
</comment>
<feature type="region of interest" description="Disordered" evidence="1">
    <location>
        <begin position="1"/>
        <end position="30"/>
    </location>
</feature>
<feature type="compositionally biased region" description="Low complexity" evidence="1">
    <location>
        <begin position="1"/>
        <end position="11"/>
    </location>
</feature>
<evidence type="ECO:0000313" key="3">
    <source>
        <dbReference type="Proteomes" id="UP000324222"/>
    </source>
</evidence>
<evidence type="ECO:0000313" key="2">
    <source>
        <dbReference type="EMBL" id="MPC08990.1"/>
    </source>
</evidence>
<feature type="compositionally biased region" description="Basic and acidic residues" evidence="1">
    <location>
        <begin position="12"/>
        <end position="30"/>
    </location>
</feature>
<dbReference type="EMBL" id="VSRR010000052">
    <property type="protein sequence ID" value="MPC08990.1"/>
    <property type="molecule type" value="Genomic_DNA"/>
</dbReference>
<protein>
    <submittedName>
        <fullName evidence="2">Uncharacterized protein</fullName>
    </submittedName>
</protein>
<evidence type="ECO:0000256" key="1">
    <source>
        <dbReference type="SAM" id="MobiDB-lite"/>
    </source>
</evidence>
<accession>A0A5B7CI11</accession>
<gene>
    <name evidence="2" type="ORF">E2C01_001589</name>
</gene>
<dbReference type="AlphaFoldDB" id="A0A5B7CI11"/>